<evidence type="ECO:0000313" key="6">
    <source>
        <dbReference type="EMBL" id="SDB07374.1"/>
    </source>
</evidence>
<comment type="function">
    <text evidence="3">May play the central regulatory role in sporulation. It may be an element of the effector pathway responsible for the activation of sporulation genes in response to nutritional stress. Spo0A may act in concert with spo0H (a sigma factor) to control the expression of some genes that are critical to the sporulation process.</text>
</comment>
<dbReference type="GO" id="GO:0000160">
    <property type="term" value="P:phosphorelay signal transduction system"/>
    <property type="evidence" value="ECO:0007669"/>
    <property type="project" value="InterPro"/>
</dbReference>
<evidence type="ECO:0000313" key="7">
    <source>
        <dbReference type="Proteomes" id="UP000199228"/>
    </source>
</evidence>
<sequence>MKILIADDEKMMRTGMQKEVSKVFAPKVPQFFLASDGKEAVEIFESEPDIALVFLDVEMPRLNGLEVAKRIKEISADVDIIMTTAYSEYAMDAWRLHIGGYLLKPVDAQDIKAELDHLKITPEDSKDDNGIKITCFGEFQIEADGVPLHFSRTKSKEMVAYLVAKNSATATRAQISEVLWEGKGGKSKNSYMSALVLDIKNTLREVGWEEIFYHSHNEYRLLSDKVSCDYHEFLKGNPLAIRKYRGEFMSQYSWAEEYIWDLESMKRTDH</sequence>
<evidence type="ECO:0000256" key="2">
    <source>
        <dbReference type="ARBA" id="ARBA00022553"/>
    </source>
</evidence>
<feature type="domain" description="Response regulatory" evidence="5">
    <location>
        <begin position="2"/>
        <end position="119"/>
    </location>
</feature>
<evidence type="ECO:0000256" key="1">
    <source>
        <dbReference type="ARBA" id="ARBA00018672"/>
    </source>
</evidence>
<evidence type="ECO:0000256" key="3">
    <source>
        <dbReference type="ARBA" id="ARBA00024867"/>
    </source>
</evidence>
<evidence type="ECO:0000256" key="4">
    <source>
        <dbReference type="PROSITE-ProRule" id="PRU00169"/>
    </source>
</evidence>
<protein>
    <recommendedName>
        <fullName evidence="1">Stage 0 sporulation protein A homolog</fullName>
    </recommendedName>
</protein>
<keyword evidence="2 4" id="KW-0597">Phosphoprotein</keyword>
<dbReference type="Gene3D" id="3.40.50.2300">
    <property type="match status" value="1"/>
</dbReference>
<dbReference type="PANTHER" id="PTHR44591:SF3">
    <property type="entry name" value="RESPONSE REGULATORY DOMAIN-CONTAINING PROTEIN"/>
    <property type="match status" value="1"/>
</dbReference>
<dbReference type="SMART" id="SM00448">
    <property type="entry name" value="REC"/>
    <property type="match status" value="1"/>
</dbReference>
<dbReference type="PANTHER" id="PTHR44591">
    <property type="entry name" value="STRESS RESPONSE REGULATOR PROTEIN 1"/>
    <property type="match status" value="1"/>
</dbReference>
<dbReference type="InterPro" id="IPR050595">
    <property type="entry name" value="Bact_response_regulator"/>
</dbReference>
<dbReference type="AlphaFoldDB" id="A0A1G6AG73"/>
<dbReference type="SUPFAM" id="SSF52172">
    <property type="entry name" value="CheY-like"/>
    <property type="match status" value="1"/>
</dbReference>
<dbReference type="InterPro" id="IPR011006">
    <property type="entry name" value="CheY-like_superfamily"/>
</dbReference>
<reference evidence="6 7" key="1">
    <citation type="submission" date="2016-10" db="EMBL/GenBank/DDBJ databases">
        <authorList>
            <person name="de Groot N.N."/>
        </authorList>
    </citation>
    <scope>NUCLEOTIDE SEQUENCE [LARGE SCALE GENOMIC DNA]</scope>
    <source>
        <strain evidence="6 7">DSM 3217</strain>
    </source>
</reference>
<feature type="modified residue" description="4-aspartylphosphate" evidence="4">
    <location>
        <position position="56"/>
    </location>
</feature>
<dbReference type="EMBL" id="FMXR01000005">
    <property type="protein sequence ID" value="SDB07374.1"/>
    <property type="molecule type" value="Genomic_DNA"/>
</dbReference>
<organism evidence="6 7">
    <name type="scientific">Eubacterium oxidoreducens</name>
    <dbReference type="NCBI Taxonomy" id="1732"/>
    <lineage>
        <taxon>Bacteria</taxon>
        <taxon>Bacillati</taxon>
        <taxon>Bacillota</taxon>
        <taxon>Clostridia</taxon>
        <taxon>Eubacteriales</taxon>
        <taxon>Eubacteriaceae</taxon>
        <taxon>Eubacterium</taxon>
    </lineage>
</organism>
<proteinExistence type="predicted"/>
<evidence type="ECO:0000259" key="5">
    <source>
        <dbReference type="PROSITE" id="PS50110"/>
    </source>
</evidence>
<dbReference type="InterPro" id="IPR036388">
    <property type="entry name" value="WH-like_DNA-bd_sf"/>
</dbReference>
<dbReference type="Gene3D" id="1.10.10.10">
    <property type="entry name" value="Winged helix-like DNA-binding domain superfamily/Winged helix DNA-binding domain"/>
    <property type="match status" value="1"/>
</dbReference>
<gene>
    <name evidence="6" type="ORF">SAMN02910417_00545</name>
</gene>
<dbReference type="PROSITE" id="PS50110">
    <property type="entry name" value="RESPONSE_REGULATORY"/>
    <property type="match status" value="1"/>
</dbReference>
<dbReference type="Pfam" id="PF00072">
    <property type="entry name" value="Response_reg"/>
    <property type="match status" value="1"/>
</dbReference>
<name>A0A1G6AG73_EUBOX</name>
<accession>A0A1G6AG73</accession>
<keyword evidence="7" id="KW-1185">Reference proteome</keyword>
<dbReference type="Proteomes" id="UP000199228">
    <property type="component" value="Unassembled WGS sequence"/>
</dbReference>
<dbReference type="InterPro" id="IPR001789">
    <property type="entry name" value="Sig_transdc_resp-reg_receiver"/>
</dbReference>
<dbReference type="STRING" id="1732.SAMN02910417_00545"/>
<dbReference type="RefSeq" id="WP_176762263.1">
    <property type="nucleotide sequence ID" value="NZ_FMXR01000005.1"/>
</dbReference>